<dbReference type="Proteomes" id="UP000741360">
    <property type="component" value="Unassembled WGS sequence"/>
</dbReference>
<sequence>MPENPLAGGPSRAECDAHFGTLRAMDAAEWERIRREYPRRTEQWQRWEWHARERDAVSNRCITAFPGAYEAIQAQAWLRAPGSDDPFSRIEKIPVPAECRFAFAEVAVEYTQNGDFVMRVVTVDDFGYTVGLNTAMRAREDTRYSESLEAKLRWACEVYLNESALPRQALRDPAGKGDMYMISLCRWRGRVLVLMCWLLEQDGAGTPALAAHDRLRPRQQGSSHRADEDRKMKRILLLLASLMFFATPAAAQTAAPACRFVYEVGSFDSPTVKFSPDGEAFLVTDYIGKTTSIGAYDTKTGLSLGLPGGYAWFHGNRWISVTSADGKDQRLYDRKTGAEQPLPPGITGIGVSGRHAVLSGDSRGARMVRADDLAIVVQFQGLATAAVNDDLGLAVACQPDSSPKGGKS</sequence>
<name>A0A932GMC7_UNCTE</name>
<dbReference type="EMBL" id="JACPSX010000007">
    <property type="protein sequence ID" value="MBI3013563.1"/>
    <property type="molecule type" value="Genomic_DNA"/>
</dbReference>
<proteinExistence type="predicted"/>
<dbReference type="SUPFAM" id="SSF69304">
    <property type="entry name" value="Tricorn protease N-terminal domain"/>
    <property type="match status" value="1"/>
</dbReference>
<evidence type="ECO:0000313" key="2">
    <source>
        <dbReference type="Proteomes" id="UP000741360"/>
    </source>
</evidence>
<accession>A0A932GMC7</accession>
<gene>
    <name evidence="1" type="ORF">HYY65_00530</name>
</gene>
<comment type="caution">
    <text evidence="1">The sequence shown here is derived from an EMBL/GenBank/DDBJ whole genome shotgun (WGS) entry which is preliminary data.</text>
</comment>
<dbReference type="AlphaFoldDB" id="A0A932GMC7"/>
<evidence type="ECO:0000313" key="1">
    <source>
        <dbReference type="EMBL" id="MBI3013563.1"/>
    </source>
</evidence>
<organism evidence="1 2">
    <name type="scientific">Tectimicrobiota bacterium</name>
    <dbReference type="NCBI Taxonomy" id="2528274"/>
    <lineage>
        <taxon>Bacteria</taxon>
        <taxon>Pseudomonadati</taxon>
        <taxon>Nitrospinota/Tectimicrobiota group</taxon>
        <taxon>Candidatus Tectimicrobiota</taxon>
    </lineage>
</organism>
<protein>
    <submittedName>
        <fullName evidence="1">Uncharacterized protein</fullName>
    </submittedName>
</protein>
<reference evidence="1" key="1">
    <citation type="submission" date="2020-07" db="EMBL/GenBank/DDBJ databases">
        <title>Huge and variable diversity of episymbiotic CPR bacteria and DPANN archaea in groundwater ecosystems.</title>
        <authorList>
            <person name="He C.Y."/>
            <person name="Keren R."/>
            <person name="Whittaker M."/>
            <person name="Farag I.F."/>
            <person name="Doudna J."/>
            <person name="Cate J.H.D."/>
            <person name="Banfield J.F."/>
        </authorList>
    </citation>
    <scope>NUCLEOTIDE SEQUENCE</scope>
    <source>
        <strain evidence="1">NC_groundwater_717_Ag_S-0.2um_59_8</strain>
    </source>
</reference>